<protein>
    <recommendedName>
        <fullName evidence="3">Protein kinase domain-containing protein</fullName>
    </recommendedName>
</protein>
<dbReference type="Pfam" id="PF24883">
    <property type="entry name" value="NPHP3_N"/>
    <property type="match status" value="1"/>
</dbReference>
<keyword evidence="5" id="KW-1185">Reference proteome</keyword>
<dbReference type="PROSITE" id="PS50011">
    <property type="entry name" value="PROTEIN_KINASE_DOM"/>
    <property type="match status" value="1"/>
</dbReference>
<dbReference type="Pfam" id="PF22939">
    <property type="entry name" value="WHD_GPIID"/>
    <property type="match status" value="1"/>
</dbReference>
<evidence type="ECO:0000256" key="2">
    <source>
        <dbReference type="PROSITE-ProRule" id="PRU00023"/>
    </source>
</evidence>
<feature type="domain" description="Protein kinase" evidence="3">
    <location>
        <begin position="1016"/>
        <end position="1327"/>
    </location>
</feature>
<feature type="repeat" description="ANK" evidence="2">
    <location>
        <begin position="962"/>
        <end position="994"/>
    </location>
</feature>
<dbReference type="InterPro" id="IPR035994">
    <property type="entry name" value="Nucleoside_phosphorylase_sf"/>
</dbReference>
<dbReference type="SUPFAM" id="SSF48403">
    <property type="entry name" value="Ankyrin repeat"/>
    <property type="match status" value="2"/>
</dbReference>
<keyword evidence="2" id="KW-0040">ANK repeat</keyword>
<dbReference type="SMART" id="SM00220">
    <property type="entry name" value="S_TKc"/>
    <property type="match status" value="1"/>
</dbReference>
<dbReference type="InterPro" id="IPR011009">
    <property type="entry name" value="Kinase-like_dom_sf"/>
</dbReference>
<name>A0A9P8M6H9_9HYPO</name>
<dbReference type="SUPFAM" id="SSF53167">
    <property type="entry name" value="Purine and uridine phosphorylases"/>
    <property type="match status" value="1"/>
</dbReference>
<dbReference type="Gene3D" id="1.10.510.10">
    <property type="entry name" value="Transferase(Phosphotransferase) domain 1"/>
    <property type="match status" value="2"/>
</dbReference>
<evidence type="ECO:0000256" key="1">
    <source>
        <dbReference type="ARBA" id="ARBA00022737"/>
    </source>
</evidence>
<dbReference type="Gene3D" id="1.25.40.20">
    <property type="entry name" value="Ankyrin repeat-containing domain"/>
    <property type="match status" value="2"/>
</dbReference>
<organism evidence="4 5">
    <name type="scientific">Metarhizium humberi</name>
    <dbReference type="NCBI Taxonomy" id="2596975"/>
    <lineage>
        <taxon>Eukaryota</taxon>
        <taxon>Fungi</taxon>
        <taxon>Dikarya</taxon>
        <taxon>Ascomycota</taxon>
        <taxon>Pezizomycotina</taxon>
        <taxon>Sordariomycetes</taxon>
        <taxon>Hypocreomycetidae</taxon>
        <taxon>Hypocreales</taxon>
        <taxon>Clavicipitaceae</taxon>
        <taxon>Metarhizium</taxon>
    </lineage>
</organism>
<dbReference type="SMART" id="SM00248">
    <property type="entry name" value="ANK"/>
    <property type="match status" value="8"/>
</dbReference>
<comment type="caution">
    <text evidence="4">The sequence shown here is derived from an EMBL/GenBank/DDBJ whole genome shotgun (WGS) entry which is preliminary data.</text>
</comment>
<dbReference type="InterPro" id="IPR056884">
    <property type="entry name" value="NPHP3-like_N"/>
</dbReference>
<feature type="repeat" description="ANK" evidence="2">
    <location>
        <begin position="1374"/>
        <end position="1406"/>
    </location>
</feature>
<dbReference type="GO" id="GO:0005524">
    <property type="term" value="F:ATP binding"/>
    <property type="evidence" value="ECO:0007669"/>
    <property type="project" value="InterPro"/>
</dbReference>
<dbReference type="Pfam" id="PF00023">
    <property type="entry name" value="Ank"/>
    <property type="match status" value="2"/>
</dbReference>
<dbReference type="PROSITE" id="PS50297">
    <property type="entry name" value="ANK_REP_REGION"/>
    <property type="match status" value="4"/>
</dbReference>
<dbReference type="EMBL" id="JACEFI010000015">
    <property type="protein sequence ID" value="KAH0594665.1"/>
    <property type="molecule type" value="Genomic_DNA"/>
</dbReference>
<dbReference type="Gene3D" id="3.40.50.300">
    <property type="entry name" value="P-loop containing nucleotide triphosphate hydrolases"/>
    <property type="match status" value="1"/>
</dbReference>
<dbReference type="Pfam" id="PF00069">
    <property type="entry name" value="Pkinase"/>
    <property type="match status" value="1"/>
</dbReference>
<dbReference type="CDD" id="cd00180">
    <property type="entry name" value="PKc"/>
    <property type="match status" value="1"/>
</dbReference>
<keyword evidence="1" id="KW-0677">Repeat</keyword>
<proteinExistence type="predicted"/>
<dbReference type="SUPFAM" id="SSF56112">
    <property type="entry name" value="Protein kinase-like (PK-like)"/>
    <property type="match status" value="1"/>
</dbReference>
<dbReference type="PANTHER" id="PTHR10039:SF15">
    <property type="entry name" value="NACHT DOMAIN-CONTAINING PROTEIN"/>
    <property type="match status" value="1"/>
</dbReference>
<dbReference type="GO" id="GO:0009116">
    <property type="term" value="P:nucleoside metabolic process"/>
    <property type="evidence" value="ECO:0007669"/>
    <property type="project" value="InterPro"/>
</dbReference>
<sequence>MSDPCDYFVGWICATWMEYVAAQAALDKEHEQPEHLSPNDSNDYTLGIIAHYNVAIACSPYSEYKTTSAATVATNMLQSFPNIRMGLLVGIGGGVPNTQRDIRLGDIVVGIPRDGQSSVFQYDFDETVNTRAFRKTQFLSPLPFSLLKEVTSLRSEKEYKGYKIREVKDHILQKSPTLQKIYKKPDLDADLLLNPEVSPILTTANFYNRSKLRRVQNTPTVHYGVIASAKQPITDAALRDALAAHRNVLCFETEAADFQNPFPYLVIRGICDYSDSHRDTKWQGYAIVAAAAYVKVLLARIRSRSSRLEAWTRVIDILSGTAEKNDLIGRTYSKDEREMMLNWLTLFDYAPQQANHLQERQPGTKLWFLKASEYKQWLNGNHFKTLFCPGGPGSGKTVLACSIFNDLLVRFRHKKDIGIAYIYFSYRRKDKQEIYDLLASLLRQLSQARSPLPETVSVLYDTHKHGSTIPSLEEISKALHSVAALYRQVYIVVDALDECEKSGTRARFLSELFSLRDKNRVQIFVTSRYISEITEQFKSGPFLDLYAGTDMFEEDRFFKFRASTEEISSYLDSQLCKLPCSLIQNSEIRAQIKARIIESACSTIFLAQLQFNSLLDKFTPRNIRAALKRLPTGSNSYHQTHADTMKRIMSQTLAARELAKQVLSWLTFTKRPLTTLELRYALAVEVGQCKLDEENLPQIENIVAVCAGLVAVDQQRNKIRLAHYTTQQYFKGEANHWFPDADFDMMRICVTYLSLSVFQDGPCQTDAAFANRLQSNPLYDYAANNWGHHARNASSLSPEVIQFLHSEMAVEASVQALMHFDQYSPHDPRQMTGLHLAAYFGIHPAVDELVRQGHKPSVKDKCNRTPLTYAAEQGHDSVVNLLLEIDTADINSKDEDGSTPLSRAAANGHEACVKLLLQRHADSNSKDQNGQTSLHWAAKSGHGIIVRHLLQSGANIDSIDNRGSTPLHESIRNIQQAVQELLIESGANLDITDDCDQSPFELAWSKKRLDLFAYEVDREATINQGAQANCAVLRNDYGRGTPRLIFRKTFTWSKSAAGNKIRRYLLREHRIFQKLNHPFIVSYLGYQENIRLQEASLYMEFCEGGDLESQHVYKPDSHDDSDSTSQLDLSHPVPLREEEVWVITFQLAAAMAYLHHGLTIRGPGTFSFARHWEPVIHRDIKPANAKAIVGEEKQTRRVGTPDYSPPEVRLGKGWTIKGDIYSFGATVDDLYKEAEPQPELRALLDSCKSLDKSARPSSLSILEIAQEHVSKHEKEMCFNLNQFFKSGSGGYLLQSLLEIASGLDEIAAFGDEVRLRRKRILARLRLLCDDGAGEVFDKHSKSLHLSVLLNHLDKFRELLATGKDIDVDEKWGKSGWTPLHLAFQEDKQDVVALLIKYGADPDINDKYNRRPDYYKE</sequence>
<dbReference type="PANTHER" id="PTHR10039">
    <property type="entry name" value="AMELOGENIN"/>
    <property type="match status" value="1"/>
</dbReference>
<dbReference type="InterPro" id="IPR027417">
    <property type="entry name" value="P-loop_NTPase"/>
</dbReference>
<dbReference type="InterPro" id="IPR054471">
    <property type="entry name" value="GPIID_WHD"/>
</dbReference>
<gene>
    <name evidence="4" type="ORF">MHUMG1_07499</name>
</gene>
<dbReference type="InterPro" id="IPR000719">
    <property type="entry name" value="Prot_kinase_dom"/>
</dbReference>
<feature type="repeat" description="ANK" evidence="2">
    <location>
        <begin position="896"/>
        <end position="928"/>
    </location>
</feature>
<evidence type="ECO:0000313" key="4">
    <source>
        <dbReference type="EMBL" id="KAH0594665.1"/>
    </source>
</evidence>
<dbReference type="Proteomes" id="UP000764110">
    <property type="component" value="Unassembled WGS sequence"/>
</dbReference>
<dbReference type="InterPro" id="IPR002110">
    <property type="entry name" value="Ankyrin_rpt"/>
</dbReference>
<dbReference type="Pfam" id="PF12796">
    <property type="entry name" value="Ank_2"/>
    <property type="match status" value="2"/>
</dbReference>
<feature type="repeat" description="ANK" evidence="2">
    <location>
        <begin position="929"/>
        <end position="961"/>
    </location>
</feature>
<reference evidence="4 5" key="1">
    <citation type="submission" date="2020-07" db="EMBL/GenBank/DDBJ databases">
        <title>Metarhizium humberi genome.</title>
        <authorList>
            <person name="Lysoe E."/>
        </authorList>
    </citation>
    <scope>NUCLEOTIDE SEQUENCE [LARGE SCALE GENOMIC DNA]</scope>
    <source>
        <strain evidence="4 5">ESALQ1638</strain>
    </source>
</reference>
<evidence type="ECO:0000259" key="3">
    <source>
        <dbReference type="PROSITE" id="PS50011"/>
    </source>
</evidence>
<dbReference type="SUPFAM" id="SSF52540">
    <property type="entry name" value="P-loop containing nucleoside triphosphate hydrolases"/>
    <property type="match status" value="1"/>
</dbReference>
<dbReference type="Gene3D" id="3.40.50.1580">
    <property type="entry name" value="Nucleoside phosphorylase domain"/>
    <property type="match status" value="1"/>
</dbReference>
<dbReference type="GO" id="GO:0004672">
    <property type="term" value="F:protein kinase activity"/>
    <property type="evidence" value="ECO:0007669"/>
    <property type="project" value="InterPro"/>
</dbReference>
<accession>A0A9P8M6H9</accession>
<evidence type="ECO:0000313" key="5">
    <source>
        <dbReference type="Proteomes" id="UP000764110"/>
    </source>
</evidence>
<dbReference type="InterPro" id="IPR036770">
    <property type="entry name" value="Ankyrin_rpt-contain_sf"/>
</dbReference>
<dbReference type="PROSITE" id="PS50088">
    <property type="entry name" value="ANK_REPEAT"/>
    <property type="match status" value="4"/>
</dbReference>